<evidence type="ECO:0000313" key="7">
    <source>
        <dbReference type="EMBL" id="RUS55715.1"/>
    </source>
</evidence>
<dbReference type="Gene3D" id="3.40.50.12780">
    <property type="entry name" value="N-terminal domain of ligase-like"/>
    <property type="match status" value="1"/>
</dbReference>
<dbReference type="InterPro" id="IPR042099">
    <property type="entry name" value="ANL_N_sf"/>
</dbReference>
<keyword evidence="2 7" id="KW-0436">Ligase</keyword>
<dbReference type="Pfam" id="PF00501">
    <property type="entry name" value="AMP-binding"/>
    <property type="match status" value="1"/>
</dbReference>
<keyword evidence="8" id="KW-1185">Reference proteome</keyword>
<evidence type="ECO:0000313" key="8">
    <source>
        <dbReference type="Proteomes" id="UP000288623"/>
    </source>
</evidence>
<dbReference type="GO" id="GO:0016874">
    <property type="term" value="F:ligase activity"/>
    <property type="evidence" value="ECO:0007669"/>
    <property type="project" value="UniProtKB-KW"/>
</dbReference>
<keyword evidence="3" id="KW-0276">Fatty acid metabolism</keyword>
<dbReference type="InterPro" id="IPR045851">
    <property type="entry name" value="AMP-bd_C_sf"/>
</dbReference>
<gene>
    <name evidence="7" type="ORF">QI30_12445</name>
</gene>
<dbReference type="FunFam" id="3.30.300.30:FF:000008">
    <property type="entry name" value="2,3-dihydroxybenzoate-AMP ligase"/>
    <property type="match status" value="1"/>
</dbReference>
<dbReference type="OrthoDB" id="9803968at2"/>
<feature type="domain" description="AMP-dependent synthetase/ligase" evidence="5">
    <location>
        <begin position="19"/>
        <end position="396"/>
    </location>
</feature>
<evidence type="ECO:0000259" key="5">
    <source>
        <dbReference type="Pfam" id="PF00501"/>
    </source>
</evidence>
<evidence type="ECO:0000256" key="4">
    <source>
        <dbReference type="ARBA" id="ARBA00023098"/>
    </source>
</evidence>
<evidence type="ECO:0000256" key="2">
    <source>
        <dbReference type="ARBA" id="ARBA00022598"/>
    </source>
</evidence>
<evidence type="ECO:0000259" key="6">
    <source>
        <dbReference type="Pfam" id="PF13193"/>
    </source>
</evidence>
<dbReference type="Gene3D" id="3.30.300.30">
    <property type="match status" value="1"/>
</dbReference>
<organism evidence="7 8">
    <name type="scientific">Candidatus Kurthia intestinigallinarum</name>
    <dbReference type="NCBI Taxonomy" id="1562256"/>
    <lineage>
        <taxon>Bacteria</taxon>
        <taxon>Bacillati</taxon>
        <taxon>Bacillota</taxon>
        <taxon>Bacilli</taxon>
        <taxon>Bacillales</taxon>
        <taxon>Caryophanaceae</taxon>
        <taxon>Kurthia</taxon>
    </lineage>
</organism>
<evidence type="ECO:0000256" key="3">
    <source>
        <dbReference type="ARBA" id="ARBA00022832"/>
    </source>
</evidence>
<name>A0A433RU80_9BACL</name>
<dbReference type="AlphaFoldDB" id="A0A433RU80"/>
<comment type="similarity">
    <text evidence="1">Belongs to the ATP-dependent AMP-binding enzyme family.</text>
</comment>
<proteinExistence type="inferred from homology"/>
<accession>A0A433RU80</accession>
<comment type="caution">
    <text evidence="7">The sequence shown here is derived from an EMBL/GenBank/DDBJ whole genome shotgun (WGS) entry which is preliminary data.</text>
</comment>
<dbReference type="InterPro" id="IPR000873">
    <property type="entry name" value="AMP-dep_synth/lig_dom"/>
</dbReference>
<dbReference type="PANTHER" id="PTHR43859:SF4">
    <property type="entry name" value="BUTANOATE--COA LIGASE AAE1-RELATED"/>
    <property type="match status" value="1"/>
</dbReference>
<feature type="domain" description="AMP-binding enzyme C-terminal" evidence="6">
    <location>
        <begin position="446"/>
        <end position="521"/>
    </location>
</feature>
<dbReference type="Pfam" id="PF13193">
    <property type="entry name" value="AMP-binding_C"/>
    <property type="match status" value="1"/>
</dbReference>
<dbReference type="NCBIfam" id="NF004837">
    <property type="entry name" value="PRK06187.1"/>
    <property type="match status" value="1"/>
</dbReference>
<dbReference type="PANTHER" id="PTHR43859">
    <property type="entry name" value="ACYL-ACTIVATING ENZYME"/>
    <property type="match status" value="1"/>
</dbReference>
<evidence type="ECO:0000256" key="1">
    <source>
        <dbReference type="ARBA" id="ARBA00006432"/>
    </source>
</evidence>
<protein>
    <submittedName>
        <fullName evidence="7">Fatty-acid--CoA ligase</fullName>
    </submittedName>
</protein>
<keyword evidence="4" id="KW-0443">Lipid metabolism</keyword>
<dbReference type="SUPFAM" id="SSF56801">
    <property type="entry name" value="Acetyl-CoA synthetase-like"/>
    <property type="match status" value="1"/>
</dbReference>
<reference evidence="7 8" key="1">
    <citation type="submission" date="2014-11" db="EMBL/GenBank/DDBJ databases">
        <title>Genome sequence and analysis of novel Kurthia sp.</title>
        <authorList>
            <person name="Lawson J.N."/>
            <person name="Gonzalez J.E."/>
            <person name="Rinauldi L."/>
            <person name="Xuan Z."/>
            <person name="Firman A."/>
            <person name="Shaddox L."/>
            <person name="Trudeau A."/>
            <person name="Shah S."/>
            <person name="Reiman D."/>
        </authorList>
    </citation>
    <scope>NUCLEOTIDE SEQUENCE [LARGE SCALE GENOMIC DNA]</scope>
    <source>
        <strain evidence="7 8">3B1D</strain>
    </source>
</reference>
<sequence length="538" mass="60212">MMDTQLVLNGFVKRVETYFPHKEIVSRTSADKIHRLTYKDFATRTRKLASALEKIGMTKGMKVGSFAWNQHRHLEAYFAVPCTGAVLHMINIRLADEHLEYIINHAQDEILLVDIDLFETIERILPKLTTVKQIVVMSDSDDLPESQFSALYSYEKLLAEAPDDYQFPTDLDENLPAAMCYTSATTGFPKGVVYTHRGLVLHAINLGLVDSFGLSERSVALPVVPMFHVNAWGIPFASVNFGAKLVLPGPNFTSHTLIDLIEEERVTFTAGVPTIWMGVLQELEKTPRDMSSLEMVAAGGSASPPALIQKFTHKFGIPYKTVYGMTETSPIVSVAALTSEMDDWSEEEKIAALSTQGLTVPLIETEIINEDGEVPADGQTMGELRIRGPWISSEYYNDERTIDAYRDGWLYTGDIAVRTPQGNIKITDRTKDLIKSGGEWISSVDLENALMAHDAVFEAAVIAIPHIKWQERPLACVVLQEGYDTSVKDELKTFLATQVAKWWMPDDIVFVREIPKTSVGKFLKAKLRDDMKDYQLTP</sequence>
<dbReference type="InterPro" id="IPR025110">
    <property type="entry name" value="AMP-bd_C"/>
</dbReference>
<dbReference type="GO" id="GO:0006631">
    <property type="term" value="P:fatty acid metabolic process"/>
    <property type="evidence" value="ECO:0007669"/>
    <property type="project" value="UniProtKB-KW"/>
</dbReference>
<dbReference type="EMBL" id="JTFC01000031">
    <property type="protein sequence ID" value="RUS55715.1"/>
    <property type="molecule type" value="Genomic_DNA"/>
</dbReference>
<dbReference type="RefSeq" id="WP_020189029.1">
    <property type="nucleotide sequence ID" value="NZ_JTFC01000031.1"/>
</dbReference>
<dbReference type="Proteomes" id="UP000288623">
    <property type="component" value="Unassembled WGS sequence"/>
</dbReference>
<dbReference type="CDD" id="cd12119">
    <property type="entry name" value="ttLC_FACS_AlkK_like"/>
    <property type="match status" value="1"/>
</dbReference>